<feature type="domain" description="GST C-terminal" evidence="3">
    <location>
        <begin position="129"/>
        <end position="255"/>
    </location>
</feature>
<accession>A0AAN8A637</accession>
<dbReference type="SFLD" id="SFLDG00358">
    <property type="entry name" value="Main_(cytGST)"/>
    <property type="match status" value="1"/>
</dbReference>
<comment type="caution">
    <text evidence="4">The sequence shown here is derived from an EMBL/GenBank/DDBJ whole genome shotgun (WGS) entry which is preliminary data.</text>
</comment>
<name>A0AAN8A637_9PEZI</name>
<dbReference type="PANTHER" id="PTHR44051">
    <property type="entry name" value="GLUTATHIONE S-TRANSFERASE-RELATED"/>
    <property type="match status" value="1"/>
</dbReference>
<dbReference type="PANTHER" id="PTHR44051:SF9">
    <property type="entry name" value="GLUTATHIONE S-TRANSFERASE 1"/>
    <property type="match status" value="1"/>
</dbReference>
<comment type="similarity">
    <text evidence="1">Belongs to the GST superfamily.</text>
</comment>
<dbReference type="Gene3D" id="1.20.1050.10">
    <property type="match status" value="1"/>
</dbReference>
<dbReference type="InterPro" id="IPR004046">
    <property type="entry name" value="GST_C"/>
</dbReference>
<dbReference type="SUPFAM" id="SSF52833">
    <property type="entry name" value="Thioredoxin-like"/>
    <property type="match status" value="1"/>
</dbReference>
<gene>
    <name evidence="4" type="primary">GTT1</name>
    <name evidence="4" type="ORF">LTR97_000794</name>
</gene>
<dbReference type="InterPro" id="IPR004045">
    <property type="entry name" value="Glutathione_S-Trfase_N"/>
</dbReference>
<dbReference type="InterPro" id="IPR010987">
    <property type="entry name" value="Glutathione-S-Trfase_C-like"/>
</dbReference>
<sequence>MAEVAQDKPKVVLHWLSQSRSQRIVWLLQECKGIDWELKIYKRTSTSLAPPELKEVHPLGKSPVITIESSAIVKPIVLAESGAIAEYLTDYFCQHLAPKRYQDGKEGQVGGETEQWLRYRTMMHYAEGSIMPMLLLAMIMDSIAEGPGTPFFIKPLTRAITRGVYSMFLANALKEHFSFLEQQLTTSPNNGKYLCGEALTAADILMVFPLSAAAQRNKYDRQKFPKLAAYTEMIENHEGYRASIKKVEDETGEPFKLLPG</sequence>
<evidence type="ECO:0000313" key="4">
    <source>
        <dbReference type="EMBL" id="KAK5708254.1"/>
    </source>
</evidence>
<dbReference type="InterPro" id="IPR040079">
    <property type="entry name" value="Glutathione_S-Trfase"/>
</dbReference>
<dbReference type="PROSITE" id="PS50405">
    <property type="entry name" value="GST_CTER"/>
    <property type="match status" value="1"/>
</dbReference>
<dbReference type="EMBL" id="JAVRQU010000001">
    <property type="protein sequence ID" value="KAK5708254.1"/>
    <property type="molecule type" value="Genomic_DNA"/>
</dbReference>
<dbReference type="Pfam" id="PF13409">
    <property type="entry name" value="GST_N_2"/>
    <property type="match status" value="1"/>
</dbReference>
<dbReference type="Gene3D" id="3.40.30.10">
    <property type="entry name" value="Glutaredoxin"/>
    <property type="match status" value="1"/>
</dbReference>
<dbReference type="Pfam" id="PF14497">
    <property type="entry name" value="GST_C_3"/>
    <property type="match status" value="1"/>
</dbReference>
<dbReference type="CDD" id="cd03189">
    <property type="entry name" value="GST_C_GTT1_like"/>
    <property type="match status" value="1"/>
</dbReference>
<evidence type="ECO:0000256" key="1">
    <source>
        <dbReference type="ARBA" id="ARBA00007409"/>
    </source>
</evidence>
<evidence type="ECO:0000313" key="5">
    <source>
        <dbReference type="Proteomes" id="UP001310594"/>
    </source>
</evidence>
<dbReference type="InterPro" id="IPR036282">
    <property type="entry name" value="Glutathione-S-Trfase_C_sf"/>
</dbReference>
<proteinExistence type="inferred from homology"/>
<dbReference type="EC" id="2.5.1.18" evidence="4"/>
<evidence type="ECO:0000259" key="3">
    <source>
        <dbReference type="PROSITE" id="PS50405"/>
    </source>
</evidence>
<dbReference type="PROSITE" id="PS50404">
    <property type="entry name" value="GST_NTER"/>
    <property type="match status" value="1"/>
</dbReference>
<dbReference type="SFLD" id="SFLDS00019">
    <property type="entry name" value="Glutathione_Transferase_(cytos"/>
    <property type="match status" value="1"/>
</dbReference>
<dbReference type="AlphaFoldDB" id="A0AAN8A637"/>
<dbReference type="GO" id="GO:0004364">
    <property type="term" value="F:glutathione transferase activity"/>
    <property type="evidence" value="ECO:0007669"/>
    <property type="project" value="UniProtKB-EC"/>
</dbReference>
<organism evidence="4 5">
    <name type="scientific">Elasticomyces elasticus</name>
    <dbReference type="NCBI Taxonomy" id="574655"/>
    <lineage>
        <taxon>Eukaryota</taxon>
        <taxon>Fungi</taxon>
        <taxon>Dikarya</taxon>
        <taxon>Ascomycota</taxon>
        <taxon>Pezizomycotina</taxon>
        <taxon>Dothideomycetes</taxon>
        <taxon>Dothideomycetidae</taxon>
        <taxon>Mycosphaerellales</taxon>
        <taxon>Teratosphaeriaceae</taxon>
        <taxon>Elasticomyces</taxon>
    </lineage>
</organism>
<dbReference type="SUPFAM" id="SSF47616">
    <property type="entry name" value="GST C-terminal domain-like"/>
    <property type="match status" value="1"/>
</dbReference>
<feature type="domain" description="GST N-terminal" evidence="2">
    <location>
        <begin position="9"/>
        <end position="96"/>
    </location>
</feature>
<evidence type="ECO:0000259" key="2">
    <source>
        <dbReference type="PROSITE" id="PS50404"/>
    </source>
</evidence>
<reference evidence="4" key="1">
    <citation type="submission" date="2023-08" db="EMBL/GenBank/DDBJ databases">
        <title>Black Yeasts Isolated from many extreme environments.</title>
        <authorList>
            <person name="Coleine C."/>
            <person name="Stajich J.E."/>
            <person name="Selbmann L."/>
        </authorList>
    </citation>
    <scope>NUCLEOTIDE SEQUENCE</scope>
    <source>
        <strain evidence="4">CCFEE 5810</strain>
    </source>
</reference>
<dbReference type="CDD" id="cd03046">
    <property type="entry name" value="GST_N_GTT1_like"/>
    <property type="match status" value="1"/>
</dbReference>
<dbReference type="Proteomes" id="UP001310594">
    <property type="component" value="Unassembled WGS sequence"/>
</dbReference>
<protein>
    <submittedName>
        <fullName evidence="4">Bifunctional glutathione transferase/peroxidase</fullName>
        <ecNumber evidence="4">2.5.1.18</ecNumber>
    </submittedName>
</protein>
<dbReference type="InterPro" id="IPR036249">
    <property type="entry name" value="Thioredoxin-like_sf"/>
</dbReference>
<keyword evidence="4" id="KW-0808">Transferase</keyword>